<dbReference type="STRING" id="150033.RV14_GL000165"/>
<dbReference type="InterPro" id="IPR001460">
    <property type="entry name" value="PCN-bd_Tpept"/>
</dbReference>
<reference evidence="2 3" key="1">
    <citation type="submission" date="2014-12" db="EMBL/GenBank/DDBJ databases">
        <title>Draft genome sequences of 29 type strains of Enterococci.</title>
        <authorList>
            <person name="Zhong Z."/>
            <person name="Sun Z."/>
            <person name="Liu W."/>
            <person name="Zhang W."/>
            <person name="Zhang H."/>
        </authorList>
    </citation>
    <scope>NUCLEOTIDE SEQUENCE [LARGE SCALE GENOMIC DNA]</scope>
    <source>
        <strain evidence="2 3">DSM 15687</strain>
    </source>
</reference>
<accession>A0A1L8WSH3</accession>
<dbReference type="Pfam" id="PF00905">
    <property type="entry name" value="Transpeptidase"/>
    <property type="match status" value="1"/>
</dbReference>
<evidence type="ECO:0000313" key="3">
    <source>
        <dbReference type="Proteomes" id="UP000182152"/>
    </source>
</evidence>
<protein>
    <recommendedName>
        <fullName evidence="1">Penicillin-binding protein transpeptidase domain-containing protein</fullName>
    </recommendedName>
</protein>
<comment type="caution">
    <text evidence="2">The sequence shown here is derived from an EMBL/GenBank/DDBJ whole genome shotgun (WGS) entry which is preliminary data.</text>
</comment>
<evidence type="ECO:0000313" key="2">
    <source>
        <dbReference type="EMBL" id="OJG83988.1"/>
    </source>
</evidence>
<dbReference type="GO" id="GO:0008658">
    <property type="term" value="F:penicillin binding"/>
    <property type="evidence" value="ECO:0007669"/>
    <property type="project" value="InterPro"/>
</dbReference>
<dbReference type="EMBL" id="JXLB01000001">
    <property type="protein sequence ID" value="OJG83988.1"/>
    <property type="molecule type" value="Genomic_DNA"/>
</dbReference>
<gene>
    <name evidence="2" type="ORF">RV14_GL000165</name>
</gene>
<dbReference type="Proteomes" id="UP000182152">
    <property type="component" value="Unassembled WGS sequence"/>
</dbReference>
<dbReference type="Gene3D" id="3.40.710.10">
    <property type="entry name" value="DD-peptidase/beta-lactamase superfamily"/>
    <property type="match status" value="1"/>
</dbReference>
<dbReference type="SUPFAM" id="SSF56601">
    <property type="entry name" value="beta-lactamase/transpeptidase-like"/>
    <property type="match status" value="1"/>
</dbReference>
<dbReference type="InterPro" id="IPR012338">
    <property type="entry name" value="Beta-lactam/transpept-like"/>
</dbReference>
<dbReference type="AlphaFoldDB" id="A0A1L8WSH3"/>
<feature type="domain" description="Penicillin-binding protein transpeptidase" evidence="1">
    <location>
        <begin position="1"/>
        <end position="71"/>
    </location>
</feature>
<keyword evidence="3" id="KW-1185">Reference proteome</keyword>
<proteinExistence type="predicted"/>
<evidence type="ECO:0000259" key="1">
    <source>
        <dbReference type="Pfam" id="PF00905"/>
    </source>
</evidence>
<sequence>MKAVVQDPNGTAHSLASLGISLAAKTGTAEIKEKQDEKGQENSFLFAINPDTNGYLMVSMLENKSQGDSATNHAPELLNYLNQNYQ</sequence>
<organism evidence="2 3">
    <name type="scientific">Enterococcus ratti</name>
    <dbReference type="NCBI Taxonomy" id="150033"/>
    <lineage>
        <taxon>Bacteria</taxon>
        <taxon>Bacillati</taxon>
        <taxon>Bacillota</taxon>
        <taxon>Bacilli</taxon>
        <taxon>Lactobacillales</taxon>
        <taxon>Enterococcaceae</taxon>
        <taxon>Enterococcus</taxon>
    </lineage>
</organism>
<name>A0A1L8WSH3_9ENTE</name>